<dbReference type="OrthoDB" id="7202530at2"/>
<organism evidence="2 3">
    <name type="scientific">Phenylobacterium soli</name>
    <dbReference type="NCBI Taxonomy" id="2170551"/>
    <lineage>
        <taxon>Bacteria</taxon>
        <taxon>Pseudomonadati</taxon>
        <taxon>Pseudomonadota</taxon>
        <taxon>Alphaproteobacteria</taxon>
        <taxon>Caulobacterales</taxon>
        <taxon>Caulobacteraceae</taxon>
        <taxon>Phenylobacterium</taxon>
    </lineage>
</organism>
<dbReference type="EMBL" id="QFYQ01000001">
    <property type="protein sequence ID" value="RAK53797.1"/>
    <property type="molecule type" value="Genomic_DNA"/>
</dbReference>
<dbReference type="SUPFAM" id="SSF52540">
    <property type="entry name" value="P-loop containing nucleoside triphosphate hydrolases"/>
    <property type="match status" value="1"/>
</dbReference>
<comment type="caution">
    <text evidence="2">The sequence shown here is derived from an EMBL/GenBank/DDBJ whole genome shotgun (WGS) entry which is preliminary data.</text>
</comment>
<dbReference type="RefSeq" id="WP_111527548.1">
    <property type="nucleotide sequence ID" value="NZ_QFYQ01000001.1"/>
</dbReference>
<feature type="region of interest" description="Disordered" evidence="1">
    <location>
        <begin position="180"/>
        <end position="200"/>
    </location>
</feature>
<evidence type="ECO:0000256" key="1">
    <source>
        <dbReference type="SAM" id="MobiDB-lite"/>
    </source>
</evidence>
<sequence>MSDFRGKALDALRAEIAALETGGRSATAVLPFGAPEVDALLPGGGLPLGRWHEIVGPGLEAETGVAPAAFTALMAAPLARRGETVWVFRRDDLFAPGLTGLGFPTERLIQVCARDEAETLSVMEDALSAVGVAAVVGEVEDVDLTAGRRLQLACERRGATCFALRRRPFGGTARREAGSTAATRWRVASAPSAPPQGEFGLGAPRFEAALERCRGGRTGAFLFEAPGAFGGAYSWEMKDGAHPLRLVADLGDRQLAPAQPDRHAA</sequence>
<accession>A0A328AH14</accession>
<keyword evidence="3" id="KW-1185">Reference proteome</keyword>
<dbReference type="InterPro" id="IPR017026">
    <property type="entry name" value="ImuA"/>
</dbReference>
<dbReference type="Gene3D" id="3.40.50.300">
    <property type="entry name" value="P-loop containing nucleotide triphosphate hydrolases"/>
    <property type="match status" value="1"/>
</dbReference>
<proteinExistence type="predicted"/>
<evidence type="ECO:0000313" key="2">
    <source>
        <dbReference type="EMBL" id="RAK53797.1"/>
    </source>
</evidence>
<dbReference type="Proteomes" id="UP000249254">
    <property type="component" value="Unassembled WGS sequence"/>
</dbReference>
<dbReference type="PIRSF" id="PIRSF034285">
    <property type="entry name" value="UCP034285"/>
    <property type="match status" value="1"/>
</dbReference>
<name>A0A328AH14_9CAUL</name>
<protein>
    <submittedName>
        <fullName evidence="2">Protein imuA</fullName>
    </submittedName>
</protein>
<evidence type="ECO:0000313" key="3">
    <source>
        <dbReference type="Proteomes" id="UP000249254"/>
    </source>
</evidence>
<reference evidence="3" key="1">
    <citation type="submission" date="2018-05" db="EMBL/GenBank/DDBJ databases">
        <authorList>
            <person name="Li X."/>
        </authorList>
    </citation>
    <scope>NUCLEOTIDE SEQUENCE [LARGE SCALE GENOMIC DNA]</scope>
    <source>
        <strain evidence="3">LX32</strain>
    </source>
</reference>
<dbReference type="InterPro" id="IPR027417">
    <property type="entry name" value="P-loop_NTPase"/>
</dbReference>
<gene>
    <name evidence="2" type="ORF">DJ017_04270</name>
</gene>
<dbReference type="AlphaFoldDB" id="A0A328AH14"/>